<dbReference type="EMBL" id="MPRJ01000002">
    <property type="protein sequence ID" value="OOZ37817.1"/>
    <property type="molecule type" value="Genomic_DNA"/>
</dbReference>
<dbReference type="SUPFAM" id="SSF110857">
    <property type="entry name" value="Gamma-glutamyl cyclotransferase-like"/>
    <property type="match status" value="1"/>
</dbReference>
<comment type="caution">
    <text evidence="4">The sequence shown here is derived from an EMBL/GenBank/DDBJ whole genome shotgun (WGS) entry which is preliminary data.</text>
</comment>
<keyword evidence="5" id="KW-1185">Reference proteome</keyword>
<proteinExistence type="predicted"/>
<gene>
    <name evidence="4" type="ORF">BOW51_00710</name>
</gene>
<evidence type="ECO:0000256" key="2">
    <source>
        <dbReference type="PIRSR" id="PIRSR617939-1"/>
    </source>
</evidence>
<dbReference type="PANTHER" id="PTHR12935:SF0">
    <property type="entry name" value="GAMMA-GLUTAMYLCYCLOTRANSFERASE"/>
    <property type="match status" value="1"/>
</dbReference>
<dbReference type="OrthoDB" id="5401862at2"/>
<evidence type="ECO:0000256" key="1">
    <source>
        <dbReference type="ARBA" id="ARBA00023239"/>
    </source>
</evidence>
<accession>A0A1T2KY78</accession>
<dbReference type="CDD" id="cd06661">
    <property type="entry name" value="GGCT_like"/>
    <property type="match status" value="1"/>
</dbReference>
<sequence length="173" mass="19145">MQVPAGHLLYFAYGSNMCVPRLRARAPSCRVIGAGVLTGHRLSFHKIGRDGSAKCDAFHTGAQTDLVEGVLYSLAHEERVALDQAEDLGRGYNDRQVQIVTLDGKVTALTYCALPEMIDADLQPFDWYKDFVVTGARHHQLTTHYIASLEVMPSVPDPDPVRAAQNRRILKTL</sequence>
<dbReference type="AlphaFoldDB" id="A0A1T2KY78"/>
<dbReference type="InterPro" id="IPR013024">
    <property type="entry name" value="GGCT-like"/>
</dbReference>
<feature type="active site" description="Proton acceptor" evidence="2">
    <location>
        <position position="86"/>
    </location>
</feature>
<evidence type="ECO:0000256" key="3">
    <source>
        <dbReference type="PIRSR" id="PIRSR617939-2"/>
    </source>
</evidence>
<organism evidence="4 5">
    <name type="scientific">Solemya velesiana gill symbiont</name>
    <dbReference type="NCBI Taxonomy" id="1918948"/>
    <lineage>
        <taxon>Bacteria</taxon>
        <taxon>Pseudomonadati</taxon>
        <taxon>Pseudomonadota</taxon>
        <taxon>Gammaproteobacteria</taxon>
        <taxon>sulfur-oxidizing symbionts</taxon>
    </lineage>
</organism>
<dbReference type="PANTHER" id="PTHR12935">
    <property type="entry name" value="GAMMA-GLUTAMYLCYCLOTRANSFERASE"/>
    <property type="match status" value="1"/>
</dbReference>
<feature type="binding site" evidence="3">
    <location>
        <begin position="10"/>
        <end position="15"/>
    </location>
    <ligand>
        <name>substrate</name>
    </ligand>
</feature>
<evidence type="ECO:0000313" key="5">
    <source>
        <dbReference type="Proteomes" id="UP000190896"/>
    </source>
</evidence>
<dbReference type="InterPro" id="IPR017939">
    <property type="entry name" value="G-Glutamylcylcotransferase"/>
</dbReference>
<reference evidence="4 5" key="1">
    <citation type="submission" date="2016-11" db="EMBL/GenBank/DDBJ databases">
        <title>Mixed transmission modes and dynamic genome evolution in an obligate animal-bacterial symbiosis.</title>
        <authorList>
            <person name="Russell S.L."/>
            <person name="Corbett-Detig R.B."/>
            <person name="Cavanaugh C.M."/>
        </authorList>
    </citation>
    <scope>NUCLEOTIDE SEQUENCE [LARGE SCALE GENOMIC DNA]</scope>
    <source>
        <strain evidence="4">Se-Cadez</strain>
    </source>
</reference>
<dbReference type="Proteomes" id="UP000190896">
    <property type="component" value="Unassembled WGS sequence"/>
</dbReference>
<dbReference type="Gene3D" id="3.10.490.10">
    <property type="entry name" value="Gamma-glutamyl cyclotransferase-like"/>
    <property type="match status" value="1"/>
</dbReference>
<keyword evidence="1" id="KW-0456">Lyase</keyword>
<name>A0A1T2KY78_9GAMM</name>
<dbReference type="GO" id="GO:0003839">
    <property type="term" value="F:gamma-glutamylcyclotransferase activity"/>
    <property type="evidence" value="ECO:0007669"/>
    <property type="project" value="InterPro"/>
</dbReference>
<dbReference type="InterPro" id="IPR036568">
    <property type="entry name" value="GGCT-like_sf"/>
</dbReference>
<protein>
    <recommendedName>
        <fullName evidence="6">Gamma-glutamylcyclotransferase</fullName>
    </recommendedName>
</protein>
<dbReference type="Pfam" id="PF13772">
    <property type="entry name" value="AIG2_2"/>
    <property type="match status" value="1"/>
</dbReference>
<evidence type="ECO:0000313" key="4">
    <source>
        <dbReference type="EMBL" id="OOZ37817.1"/>
    </source>
</evidence>
<evidence type="ECO:0008006" key="6">
    <source>
        <dbReference type="Google" id="ProtNLM"/>
    </source>
</evidence>
<feature type="binding site" evidence="3">
    <location>
        <position position="128"/>
    </location>
    <ligand>
        <name>substrate</name>
    </ligand>
</feature>